<organism evidence="1 2">
    <name type="scientific">Brachionus plicatilis</name>
    <name type="common">Marine rotifer</name>
    <name type="synonym">Brachionus muelleri</name>
    <dbReference type="NCBI Taxonomy" id="10195"/>
    <lineage>
        <taxon>Eukaryota</taxon>
        <taxon>Metazoa</taxon>
        <taxon>Spiralia</taxon>
        <taxon>Gnathifera</taxon>
        <taxon>Rotifera</taxon>
        <taxon>Eurotatoria</taxon>
        <taxon>Monogononta</taxon>
        <taxon>Pseudotrocha</taxon>
        <taxon>Ploima</taxon>
        <taxon>Brachionidae</taxon>
        <taxon>Brachionus</taxon>
    </lineage>
</organism>
<proteinExistence type="predicted"/>
<evidence type="ECO:0000313" key="2">
    <source>
        <dbReference type="Proteomes" id="UP000276133"/>
    </source>
</evidence>
<dbReference type="Proteomes" id="UP000276133">
    <property type="component" value="Unassembled WGS sequence"/>
</dbReference>
<keyword evidence="2" id="KW-1185">Reference proteome</keyword>
<feature type="non-terminal residue" evidence="1">
    <location>
        <position position="1"/>
    </location>
</feature>
<comment type="caution">
    <text evidence="1">The sequence shown here is derived from an EMBL/GenBank/DDBJ whole genome shotgun (WGS) entry which is preliminary data.</text>
</comment>
<accession>A0A3M7QTL3</accession>
<dbReference type="AlphaFoldDB" id="A0A3M7QTL3"/>
<protein>
    <submittedName>
        <fullName evidence="1">Uncharacterized protein</fullName>
    </submittedName>
</protein>
<name>A0A3M7QTL3_BRAPC</name>
<gene>
    <name evidence="1" type="ORF">BpHYR1_047406</name>
</gene>
<dbReference type="EMBL" id="REGN01005200">
    <property type="protein sequence ID" value="RNA14401.1"/>
    <property type="molecule type" value="Genomic_DNA"/>
</dbReference>
<reference evidence="1 2" key="1">
    <citation type="journal article" date="2018" name="Sci. Rep.">
        <title>Genomic signatures of local adaptation to the degree of environmental predictability in rotifers.</title>
        <authorList>
            <person name="Franch-Gras L."/>
            <person name="Hahn C."/>
            <person name="Garcia-Roger E.M."/>
            <person name="Carmona M.J."/>
            <person name="Serra M."/>
            <person name="Gomez A."/>
        </authorList>
    </citation>
    <scope>NUCLEOTIDE SEQUENCE [LARGE SCALE GENOMIC DNA]</scope>
    <source>
        <strain evidence="1">HYR1</strain>
    </source>
</reference>
<sequence>NKRRNFKKILKFLLNSKIFKLLIQLKISINLKVSKIKNLVLFFKNIETYQIAFRLKSHLVKPYHDWFSNLRGITTYINFGISRKTKSVKRFLGTDESELTRFIIFIHIRTFVYIWTNFCNPKINSNKKEIRKNNINKIKMKY</sequence>
<evidence type="ECO:0000313" key="1">
    <source>
        <dbReference type="EMBL" id="RNA14401.1"/>
    </source>
</evidence>